<dbReference type="PROSITE" id="PS50109">
    <property type="entry name" value="HIS_KIN"/>
    <property type="match status" value="1"/>
</dbReference>
<dbReference type="SUPFAM" id="SSF55874">
    <property type="entry name" value="ATPase domain of HSP90 chaperone/DNA topoisomerase II/histidine kinase"/>
    <property type="match status" value="1"/>
</dbReference>
<evidence type="ECO:0000256" key="9">
    <source>
        <dbReference type="SAM" id="Phobius"/>
    </source>
</evidence>
<comment type="caution">
    <text evidence="11">The sequence shown here is derived from an EMBL/GenBank/DDBJ whole genome shotgun (WGS) entry which is preliminary data.</text>
</comment>
<sequence>MIAYLVVSSFLISLLSLFFLVAVIAKGNLYFKGRNLAFCFFSFSIFVWSLGHMMWLVSSERSDAFFWVHVLVAGSIMVPYAYFHFAVNLTGRFYLQRHVIAGYAIGAILLCFNISDFVVVDLEARGGFEFWPVPGSMFFPYIGGYIFMVIFGSGLLLSEYRRAEIDKKNQLRYITFGTVIGFLGGTTNFFLWLDIPIAPFGHAAVIFYILGLGYSMLKFRALDFSEMSFRVFGLIVIAIIFSGIASFGLVALMHSIYDDFYPDHVLFWWVLFSLLSIFLLALGPYVNDLFNQFLHDRFLAKRFAFRADLRDLSEQVDLEGDLEEQFNYVVGRISEVLSIADVALYTRSIHDFDFVCRGSNGSRKWCPRLSPERIDFLLDAFERHAKSFHVEEAILASQDFKMAYFSQGIERRILWPEDIVVPVRGRLECYGFLVLGKGKHQTVLGEVDYLLVENICSQLGLSIKMREIEQGSNQVEKLVTLGTMAAGLSHELRNPLVSIKTLASLLKKKPESLRLDPSFSETVQRDVKRVISVVEGVSAFAHNTDGSFRAVQVQDVLAEALSIVEPNLQTERIEVALHHSQELPQLVGDSDQLVQVFCNLLENSINAISEWSERNDPGQITIVTDLKTGRDSENGHDWLIVECKDDGPGIPKDLQKFIFEPFVTSRDTGTGVRTRGTGLGLAIVTKIIERHRGNITVSSVLGRGTEFTVSLPVVK</sequence>
<evidence type="ECO:0000256" key="6">
    <source>
        <dbReference type="ARBA" id="ARBA00022777"/>
    </source>
</evidence>
<feature type="transmembrane region" description="Helical" evidence="9">
    <location>
        <begin position="170"/>
        <end position="191"/>
    </location>
</feature>
<feature type="transmembrane region" description="Helical" evidence="9">
    <location>
        <begin position="37"/>
        <end position="58"/>
    </location>
</feature>
<dbReference type="InterPro" id="IPR003661">
    <property type="entry name" value="HisK_dim/P_dom"/>
</dbReference>
<name>A0ABU1AQQ5_9BACT</name>
<protein>
    <recommendedName>
        <fullName evidence="2">histidine kinase</fullName>
        <ecNumber evidence="2">2.7.13.3</ecNumber>
    </recommendedName>
</protein>
<keyword evidence="12" id="KW-1185">Reference proteome</keyword>
<dbReference type="Proteomes" id="UP001225316">
    <property type="component" value="Unassembled WGS sequence"/>
</dbReference>
<evidence type="ECO:0000256" key="2">
    <source>
        <dbReference type="ARBA" id="ARBA00012438"/>
    </source>
</evidence>
<dbReference type="Pfam" id="PF00512">
    <property type="entry name" value="HisKA"/>
    <property type="match status" value="1"/>
</dbReference>
<dbReference type="PANTHER" id="PTHR43065">
    <property type="entry name" value="SENSOR HISTIDINE KINASE"/>
    <property type="match status" value="1"/>
</dbReference>
<keyword evidence="4" id="KW-0808">Transferase</keyword>
<feature type="transmembrane region" description="Helical" evidence="9">
    <location>
        <begin position="138"/>
        <end position="158"/>
    </location>
</feature>
<dbReference type="InterPro" id="IPR036890">
    <property type="entry name" value="HATPase_C_sf"/>
</dbReference>
<dbReference type="RefSeq" id="WP_308948545.1">
    <property type="nucleotide sequence ID" value="NZ_JARXHW010000004.1"/>
</dbReference>
<evidence type="ECO:0000256" key="1">
    <source>
        <dbReference type="ARBA" id="ARBA00000085"/>
    </source>
</evidence>
<dbReference type="Pfam" id="PF02518">
    <property type="entry name" value="HATPase_c"/>
    <property type="match status" value="1"/>
</dbReference>
<feature type="transmembrane region" description="Helical" evidence="9">
    <location>
        <begin position="266"/>
        <end position="287"/>
    </location>
</feature>
<dbReference type="Gene3D" id="3.30.565.10">
    <property type="entry name" value="Histidine kinase-like ATPase, C-terminal domain"/>
    <property type="match status" value="1"/>
</dbReference>
<organism evidence="11 12">
    <name type="scientific">Thalassobacterium maritimum</name>
    <dbReference type="NCBI Taxonomy" id="3041265"/>
    <lineage>
        <taxon>Bacteria</taxon>
        <taxon>Pseudomonadati</taxon>
        <taxon>Verrucomicrobiota</taxon>
        <taxon>Opitutia</taxon>
        <taxon>Puniceicoccales</taxon>
        <taxon>Coraliomargaritaceae</taxon>
        <taxon>Thalassobacterium</taxon>
    </lineage>
</organism>
<gene>
    <name evidence="11" type="ORF">QEH52_03040</name>
</gene>
<keyword evidence="9" id="KW-0472">Membrane</keyword>
<dbReference type="InterPro" id="IPR031621">
    <property type="entry name" value="HisKA_7TM"/>
</dbReference>
<keyword evidence="6" id="KW-0418">Kinase</keyword>
<keyword evidence="9" id="KW-0812">Transmembrane</keyword>
<dbReference type="SMART" id="SM00388">
    <property type="entry name" value="HisKA"/>
    <property type="match status" value="1"/>
</dbReference>
<dbReference type="SMART" id="SM00387">
    <property type="entry name" value="HATPase_c"/>
    <property type="match status" value="1"/>
</dbReference>
<dbReference type="InterPro" id="IPR036097">
    <property type="entry name" value="HisK_dim/P_sf"/>
</dbReference>
<keyword evidence="7 11" id="KW-0067">ATP-binding</keyword>
<keyword evidence="8" id="KW-0902">Two-component regulatory system</keyword>
<keyword evidence="9" id="KW-1133">Transmembrane helix</keyword>
<feature type="transmembrane region" description="Helical" evidence="9">
    <location>
        <begin position="229"/>
        <end position="254"/>
    </location>
</feature>
<dbReference type="CDD" id="cd00082">
    <property type="entry name" value="HisKA"/>
    <property type="match status" value="1"/>
</dbReference>
<proteinExistence type="predicted"/>
<evidence type="ECO:0000259" key="10">
    <source>
        <dbReference type="PROSITE" id="PS50109"/>
    </source>
</evidence>
<evidence type="ECO:0000256" key="4">
    <source>
        <dbReference type="ARBA" id="ARBA00022679"/>
    </source>
</evidence>
<dbReference type="InterPro" id="IPR005467">
    <property type="entry name" value="His_kinase_dom"/>
</dbReference>
<dbReference type="EC" id="2.7.13.3" evidence="2"/>
<feature type="domain" description="Histidine kinase" evidence="10">
    <location>
        <begin position="487"/>
        <end position="715"/>
    </location>
</feature>
<dbReference type="PANTHER" id="PTHR43065:SF10">
    <property type="entry name" value="PEROXIDE STRESS-ACTIVATED HISTIDINE KINASE MAK3"/>
    <property type="match status" value="1"/>
</dbReference>
<dbReference type="Pfam" id="PF16927">
    <property type="entry name" value="HisKA_7TM"/>
    <property type="match status" value="1"/>
</dbReference>
<dbReference type="InterPro" id="IPR003594">
    <property type="entry name" value="HATPase_dom"/>
</dbReference>
<evidence type="ECO:0000313" key="11">
    <source>
        <dbReference type="EMBL" id="MDQ8206470.1"/>
    </source>
</evidence>
<reference evidence="11 12" key="1">
    <citation type="submission" date="2023-04" db="EMBL/GenBank/DDBJ databases">
        <title>A novel bacteria isolated from coastal sediment.</title>
        <authorList>
            <person name="Liu X.-J."/>
            <person name="Du Z.-J."/>
        </authorList>
    </citation>
    <scope>NUCLEOTIDE SEQUENCE [LARGE SCALE GENOMIC DNA]</scope>
    <source>
        <strain evidence="11 12">SDUM461003</strain>
    </source>
</reference>
<dbReference type="EMBL" id="JARXHW010000004">
    <property type="protein sequence ID" value="MDQ8206470.1"/>
    <property type="molecule type" value="Genomic_DNA"/>
</dbReference>
<feature type="transmembrane region" description="Helical" evidence="9">
    <location>
        <begin position="6"/>
        <end position="25"/>
    </location>
</feature>
<evidence type="ECO:0000256" key="8">
    <source>
        <dbReference type="ARBA" id="ARBA00023012"/>
    </source>
</evidence>
<dbReference type="SUPFAM" id="SSF47384">
    <property type="entry name" value="Homodimeric domain of signal transducing histidine kinase"/>
    <property type="match status" value="1"/>
</dbReference>
<keyword evidence="5" id="KW-0547">Nucleotide-binding</keyword>
<evidence type="ECO:0000256" key="5">
    <source>
        <dbReference type="ARBA" id="ARBA00022741"/>
    </source>
</evidence>
<evidence type="ECO:0000256" key="7">
    <source>
        <dbReference type="ARBA" id="ARBA00022840"/>
    </source>
</evidence>
<feature type="transmembrane region" description="Helical" evidence="9">
    <location>
        <begin position="99"/>
        <end position="118"/>
    </location>
</feature>
<evidence type="ECO:0000313" key="12">
    <source>
        <dbReference type="Proteomes" id="UP001225316"/>
    </source>
</evidence>
<feature type="transmembrane region" description="Helical" evidence="9">
    <location>
        <begin position="64"/>
        <end position="87"/>
    </location>
</feature>
<feature type="transmembrane region" description="Helical" evidence="9">
    <location>
        <begin position="197"/>
        <end position="217"/>
    </location>
</feature>
<evidence type="ECO:0000256" key="3">
    <source>
        <dbReference type="ARBA" id="ARBA00022553"/>
    </source>
</evidence>
<dbReference type="GO" id="GO:0005524">
    <property type="term" value="F:ATP binding"/>
    <property type="evidence" value="ECO:0007669"/>
    <property type="project" value="UniProtKB-KW"/>
</dbReference>
<keyword evidence="3" id="KW-0597">Phosphoprotein</keyword>
<dbReference type="Gene3D" id="1.10.287.130">
    <property type="match status" value="1"/>
</dbReference>
<dbReference type="PRINTS" id="PR00344">
    <property type="entry name" value="BCTRLSENSOR"/>
</dbReference>
<accession>A0ABU1AQQ5</accession>
<dbReference type="InterPro" id="IPR004358">
    <property type="entry name" value="Sig_transdc_His_kin-like_C"/>
</dbReference>
<comment type="catalytic activity">
    <reaction evidence="1">
        <text>ATP + protein L-histidine = ADP + protein N-phospho-L-histidine.</text>
        <dbReference type="EC" id="2.7.13.3"/>
    </reaction>
</comment>